<accession>A0A7Y6NSJ5</accession>
<dbReference type="AlphaFoldDB" id="A0A7Y6NSJ5"/>
<organism evidence="2 3">
    <name type="scientific">Piscinibacter koreensis</name>
    <dbReference type="NCBI Taxonomy" id="2742824"/>
    <lineage>
        <taxon>Bacteria</taxon>
        <taxon>Pseudomonadati</taxon>
        <taxon>Pseudomonadota</taxon>
        <taxon>Betaproteobacteria</taxon>
        <taxon>Burkholderiales</taxon>
        <taxon>Sphaerotilaceae</taxon>
        <taxon>Piscinibacter</taxon>
    </lineage>
</organism>
<sequence>MAKAKVALAAFLIVGGIAASTVTERDPFVIAFFWVLFGGVAAALAMFAGPDQDVVVPEPTVPNPFTDELGVQRYPGDVFDLENHPRPGANGRF</sequence>
<keyword evidence="1" id="KW-0472">Membrane</keyword>
<evidence type="ECO:0000313" key="2">
    <source>
        <dbReference type="EMBL" id="NUZ08534.1"/>
    </source>
</evidence>
<keyword evidence="1" id="KW-1133">Transmembrane helix</keyword>
<dbReference type="EMBL" id="JABWMJ010000014">
    <property type="protein sequence ID" value="NUZ08534.1"/>
    <property type="molecule type" value="Genomic_DNA"/>
</dbReference>
<feature type="transmembrane region" description="Helical" evidence="1">
    <location>
        <begin position="29"/>
        <end position="48"/>
    </location>
</feature>
<dbReference type="RefSeq" id="WP_176071399.1">
    <property type="nucleotide sequence ID" value="NZ_JABWMJ010000014.1"/>
</dbReference>
<keyword evidence="3" id="KW-1185">Reference proteome</keyword>
<proteinExistence type="predicted"/>
<protein>
    <submittedName>
        <fullName evidence="2">Uncharacterized protein</fullName>
    </submittedName>
</protein>
<gene>
    <name evidence="2" type="ORF">HQN59_22555</name>
</gene>
<reference evidence="2 3" key="1">
    <citation type="submission" date="2020-06" db="EMBL/GenBank/DDBJ databases">
        <title>Schlegella sp. ID0723 isolated from air conditioner.</title>
        <authorList>
            <person name="Kim D.Y."/>
            <person name="Kim D.-U."/>
        </authorList>
    </citation>
    <scope>NUCLEOTIDE SEQUENCE [LARGE SCALE GENOMIC DNA]</scope>
    <source>
        <strain evidence="2 3">ID0723</strain>
    </source>
</reference>
<comment type="caution">
    <text evidence="2">The sequence shown here is derived from an EMBL/GenBank/DDBJ whole genome shotgun (WGS) entry which is preliminary data.</text>
</comment>
<name>A0A7Y6NSJ5_9BURK</name>
<evidence type="ECO:0000256" key="1">
    <source>
        <dbReference type="SAM" id="Phobius"/>
    </source>
</evidence>
<dbReference type="Proteomes" id="UP000529637">
    <property type="component" value="Unassembled WGS sequence"/>
</dbReference>
<keyword evidence="1" id="KW-0812">Transmembrane</keyword>
<evidence type="ECO:0000313" key="3">
    <source>
        <dbReference type="Proteomes" id="UP000529637"/>
    </source>
</evidence>